<dbReference type="Pfam" id="PF08659">
    <property type="entry name" value="KR"/>
    <property type="match status" value="1"/>
</dbReference>
<dbReference type="FunFam" id="3.40.47.10:FF:000019">
    <property type="entry name" value="Polyketide synthase type I"/>
    <property type="match status" value="1"/>
</dbReference>
<reference evidence="10" key="1">
    <citation type="submission" date="2021-11" db="EMBL/GenBank/DDBJ databases">
        <title>Purpureocillium_takamizusanense_genome.</title>
        <authorList>
            <person name="Nguyen N.-H."/>
        </authorList>
    </citation>
    <scope>NUCLEOTIDE SEQUENCE</scope>
    <source>
        <strain evidence="10">PT3</strain>
    </source>
</reference>
<dbReference type="InterPro" id="IPR013120">
    <property type="entry name" value="FAR_NAD-bd"/>
</dbReference>
<dbReference type="GeneID" id="72066651"/>
<dbReference type="InterPro" id="IPR010080">
    <property type="entry name" value="Thioester_reductase-like_dom"/>
</dbReference>
<keyword evidence="7" id="KW-0511">Multifunctional enzyme</keyword>
<dbReference type="InterPro" id="IPR009081">
    <property type="entry name" value="PP-bd_ACP"/>
</dbReference>
<dbReference type="InterPro" id="IPR020806">
    <property type="entry name" value="PKS_PP-bd"/>
</dbReference>
<dbReference type="PANTHER" id="PTHR43775">
    <property type="entry name" value="FATTY ACID SYNTHASE"/>
    <property type="match status" value="1"/>
</dbReference>
<dbReference type="InterPro" id="IPR014030">
    <property type="entry name" value="Ketoacyl_synth_N"/>
</dbReference>
<accession>A0A9Q8QF00</accession>
<dbReference type="EMBL" id="CP086357">
    <property type="protein sequence ID" value="UNI18430.1"/>
    <property type="molecule type" value="Genomic_DNA"/>
</dbReference>
<keyword evidence="4" id="KW-0489">Methyltransferase</keyword>
<dbReference type="NCBIfam" id="TIGR01733">
    <property type="entry name" value="AA-adenyl-dom"/>
    <property type="match status" value="1"/>
</dbReference>
<keyword evidence="1" id="KW-0596">Phosphopantetheine</keyword>
<dbReference type="Gene3D" id="3.30.300.30">
    <property type="match status" value="1"/>
</dbReference>
<evidence type="ECO:0000256" key="1">
    <source>
        <dbReference type="ARBA" id="ARBA00022450"/>
    </source>
</evidence>
<dbReference type="InterPro" id="IPR036736">
    <property type="entry name" value="ACP-like_sf"/>
</dbReference>
<evidence type="ECO:0000256" key="7">
    <source>
        <dbReference type="ARBA" id="ARBA00023268"/>
    </source>
</evidence>
<dbReference type="Pfam" id="PF00109">
    <property type="entry name" value="ketoacyl-synt"/>
    <property type="match status" value="1"/>
</dbReference>
<dbReference type="Gene3D" id="3.40.50.980">
    <property type="match status" value="2"/>
</dbReference>
<evidence type="ECO:0000256" key="4">
    <source>
        <dbReference type="ARBA" id="ARBA00022603"/>
    </source>
</evidence>
<dbReference type="Pfam" id="PF16197">
    <property type="entry name" value="KAsynt_C_assoc"/>
    <property type="match status" value="1"/>
</dbReference>
<dbReference type="Pfam" id="PF00550">
    <property type="entry name" value="PP-binding"/>
    <property type="match status" value="2"/>
</dbReference>
<name>A0A9Q8QF00_9HYPO</name>
<dbReference type="CDD" id="cd05930">
    <property type="entry name" value="A_NRPS"/>
    <property type="match status" value="1"/>
</dbReference>
<dbReference type="SMART" id="SM00825">
    <property type="entry name" value="PKS_KS"/>
    <property type="match status" value="1"/>
</dbReference>
<keyword evidence="11" id="KW-1185">Reference proteome</keyword>
<dbReference type="CDD" id="cd00833">
    <property type="entry name" value="PKS"/>
    <property type="match status" value="1"/>
</dbReference>
<dbReference type="Gene3D" id="3.30.70.3290">
    <property type="match status" value="1"/>
</dbReference>
<dbReference type="SMART" id="SM00823">
    <property type="entry name" value="PKS_PP"/>
    <property type="match status" value="2"/>
</dbReference>
<keyword evidence="3" id="KW-0436">Ligase</keyword>
<dbReference type="SUPFAM" id="SSF51735">
    <property type="entry name" value="NAD(P)-binding Rossmann-fold domains"/>
    <property type="match status" value="3"/>
</dbReference>
<dbReference type="Pfam" id="PF13193">
    <property type="entry name" value="AMP-binding_C"/>
    <property type="match status" value="1"/>
</dbReference>
<dbReference type="Pfam" id="PF02801">
    <property type="entry name" value="Ketoacyl-synt_C"/>
    <property type="match status" value="1"/>
</dbReference>
<evidence type="ECO:0000256" key="6">
    <source>
        <dbReference type="ARBA" id="ARBA00023002"/>
    </source>
</evidence>
<dbReference type="KEGG" id="ptkz:JDV02_004699"/>
<evidence type="ECO:0000256" key="5">
    <source>
        <dbReference type="ARBA" id="ARBA00022679"/>
    </source>
</evidence>
<dbReference type="GO" id="GO:0044550">
    <property type="term" value="P:secondary metabolite biosynthetic process"/>
    <property type="evidence" value="ECO:0007669"/>
    <property type="project" value="UniProtKB-ARBA"/>
</dbReference>
<dbReference type="InterPro" id="IPR050091">
    <property type="entry name" value="PKS_NRPS_Biosynth_Enz"/>
</dbReference>
<dbReference type="GO" id="GO:0006633">
    <property type="term" value="P:fatty acid biosynthetic process"/>
    <property type="evidence" value="ECO:0007669"/>
    <property type="project" value="TreeGrafter"/>
</dbReference>
<proteinExistence type="predicted"/>
<dbReference type="RefSeq" id="XP_047841911.1">
    <property type="nucleotide sequence ID" value="XM_047985931.1"/>
</dbReference>
<evidence type="ECO:0000256" key="3">
    <source>
        <dbReference type="ARBA" id="ARBA00022598"/>
    </source>
</evidence>
<dbReference type="Gene3D" id="3.40.47.10">
    <property type="match status" value="1"/>
</dbReference>
<gene>
    <name evidence="10" type="ORF">JDV02_004699</name>
</gene>
<dbReference type="SUPFAM" id="SSF55048">
    <property type="entry name" value="Probable ACP-binding domain of malonyl-CoA ACP transacylase"/>
    <property type="match status" value="1"/>
</dbReference>
<organism evidence="10 11">
    <name type="scientific">Purpureocillium takamizusanense</name>
    <dbReference type="NCBI Taxonomy" id="2060973"/>
    <lineage>
        <taxon>Eukaryota</taxon>
        <taxon>Fungi</taxon>
        <taxon>Dikarya</taxon>
        <taxon>Ascomycota</taxon>
        <taxon>Pezizomycotina</taxon>
        <taxon>Sordariomycetes</taxon>
        <taxon>Hypocreomycetidae</taxon>
        <taxon>Hypocreales</taxon>
        <taxon>Ophiocordycipitaceae</taxon>
        <taxon>Purpureocillium</taxon>
    </lineage>
</organism>
<evidence type="ECO:0000256" key="2">
    <source>
        <dbReference type="ARBA" id="ARBA00022553"/>
    </source>
</evidence>
<dbReference type="InterPro" id="IPR016039">
    <property type="entry name" value="Thiolase-like"/>
</dbReference>
<dbReference type="InterPro" id="IPR036291">
    <property type="entry name" value="NAD(P)-bd_dom_sf"/>
</dbReference>
<dbReference type="SMART" id="SM00827">
    <property type="entry name" value="PKS_AT"/>
    <property type="match status" value="1"/>
</dbReference>
<dbReference type="InterPro" id="IPR014031">
    <property type="entry name" value="Ketoacyl_synth_C"/>
</dbReference>
<dbReference type="PROSITE" id="PS50075">
    <property type="entry name" value="CARRIER"/>
    <property type="match status" value="2"/>
</dbReference>
<dbReference type="InterPro" id="IPR020841">
    <property type="entry name" value="PKS_Beta-ketoAc_synthase_dom"/>
</dbReference>
<dbReference type="InterPro" id="IPR045851">
    <property type="entry name" value="AMP-bd_C_sf"/>
</dbReference>
<dbReference type="SMART" id="SM00822">
    <property type="entry name" value="PKS_KR"/>
    <property type="match status" value="1"/>
</dbReference>
<protein>
    <submittedName>
        <fullName evidence="10">PKS/NRPS-like protein biosynthetic cluster</fullName>
    </submittedName>
</protein>
<dbReference type="PROSITE" id="PS00455">
    <property type="entry name" value="AMP_BINDING"/>
    <property type="match status" value="1"/>
</dbReference>
<dbReference type="GO" id="GO:0016491">
    <property type="term" value="F:oxidoreductase activity"/>
    <property type="evidence" value="ECO:0007669"/>
    <property type="project" value="UniProtKB-KW"/>
</dbReference>
<dbReference type="InterPro" id="IPR001227">
    <property type="entry name" value="Ac_transferase_dom_sf"/>
</dbReference>
<dbReference type="SUPFAM" id="SSF47336">
    <property type="entry name" value="ACP-like"/>
    <property type="match status" value="2"/>
</dbReference>
<dbReference type="Pfam" id="PF00501">
    <property type="entry name" value="AMP-binding"/>
    <property type="match status" value="1"/>
</dbReference>
<sequence>MELTYRDLDASANWLASILLDRGVQCGDLVGVALDRSIDLVVALVAVLKAGAAYVPIDTSLPRKRIRQMMVDACPSLVIASPSMLDAMSEWKDMCLCMKGMLSNNENGNLDRSDKRSPARVYVQPTDLAYVMYTSGSTGRPKGVEMSHGALANILLSLQHEPGFCEADRLLAVTTISFDMAFLELFLPLTSGATVVVAQTHQIRDPRELVVLMKRHAINIMQATPVAWQMLLDSGWRGEPPLTKMLSAGEALSCRLADRLLACGKRLWNLYGATETSYASSWEVERVREREGVLIGRATANGRLYVLDQDMSPVPLGCTGELYVGGACVARGYRNNPELTRTRFLDNPFHEGRLYRTGDLACFPAPGKLSVLGRIDSQVKIRGFRVEPGEVEAAITDHWYVSGAVVVGRDDRLVAYCVRDAKVPVVEDAARTVLDALLRPWLAERLPPYMVPAFFVELDELPVTLNGKIDRNALPPQTAVAVNREEGVAGALAPKCSELENRILAIWSRVLGHECISIKDNFFEVGGDSVRVLRVQKELEEMLDRPVSPAILFEHYTVKALAAYLATTDKKQLESANGHHHSTNNASNEHIAIVSMGCRLPGGVTTPEEFWELLESAGNPITLVPKDRWDADALYDTDPAALGKSYCRRGGFLSSIDPLDTAFFGISPREAHAMDPEQHLVLETCWEGFERAGYTMEQLRGSHTGVFIGTSSISAHHRLDHTAIQDLTRLDGYAATGSAGGTLSGRVSYVLGLEGPTMTIDTACSSSLVATHLACAALQRGECDMAISGAASLMLSPALHVEFSRLQGMAPDGQCRAFAASAQGTGWGEGAAVVVLKRLSDAQLDGDLVHAVLRGTAVNHCGRGAGLTIPSSSAQQRVIRTALDTAELQPRGIDYVEAHGTGTKLGDPIEATALSEVFGSGRYDEEPLWIGSVKSNIGHTQAAAGLVGLLKVILAMRHETLPRTLHASEPTRAVDWKKANMALVQEKRPWPRRGRTRRAGVSAFGIGGTNAHAIVEDPPGGAVETGRGDAKLIVSLPLPFLLSGQTDVALGLQATKLRQHILSSSSSRNTDQHHWLGDIAYSLATTRSHFRRRLVLIAQDEAELLDKLSSAARPGADRLPDGDRVKDPRLAMLFTGQGSQWLGMGRDLCDAYPTFRDALTEIVAGFRELEPPLLDVMWAESGTAAAALFHRTDFAQPALFALEVALWRLWQGWGVRPEFVYGHSVGEIAAAHVAGVMDLPDACRLVAARGRLMQAMPDGGKMASLEATPLEAATAIDELGHGGEAEIAGYNTPTQTVISGDAHAVESIATHLSQQGRKVKMLHVSHAFHSHHMDGMLAALRAVAEDIRFMPAEVGVMSSLTGRLAEPGQLQQADYWVRQAREAVRFSDGVRALACEGVDVFLELGPQPVLCSMGAMCILEECTTDAPIWLPSLAPGRKVGSVVQRSLADLHVRGLPVDWPAYFKPLGCRRVELPTYAFQRDGLPRLNPRPAAWQTQTGSAIADCDGTNGYHTTDRCQFELEWQPVDTETCDKAPCGGTWGLALPAGGVAWAGRVTAALSRLGTQLVQVEDIEDAQGLDGLLCLWDSSGEEVVRQAHDLAEKGLEQLQRVAETRKSTPLPLVWVTCGAVGAGAGVDGGVTGLGAAPLWGLIRAARSEHPELHLRLVDMGEEAGAAALATALTRSSELECAVRLDRVLVPRLRRITSPTPTPPAKARLLRPDGVVLITGGLGDLGARVARWLAEVHGVRDLVLTSRRGKDSPGAKALVAELAGLGARAVVLASNVADRDSVRSVMATLDDMNRPLRGVVHAAGVVDSGVLSTLTPEQFATTFAPKISGAWHLHELTRKMDMDLFMMFSSVSGVVGMPGLANYAAANTFLDALASMRRAQHLPASSVAYGTWQGEGMITTLAGNTRTHLARFGLRPLAPDVGLELLDQAVRSGRALTVAAALDFEQLRGYYEDCGSIPPLLSLVLGRRSTRAHQHHDLREALKNANPEQHASIVLSMVRETVAKMLGFARPEDVDVSQPLQNIGIDSLTAVLIRNHLAALTGMTLSANIALLHPNLKALSQALLSQMKGFLAETALEASASGGATPDTMMVNSLRPDMTAVRQGYLDPSLTFNNTAPGSTPCNDKPGAVFVTGGTGFVGAFIVHELLKQRIAVYCLVRGECEGQARRRLVDTLDLYGLWRPDYASLLHAVLGDLAQPLFGLAADGFEDLADRVDSICHSGALVDWMRPLEDYIGPNVVSTHEVLRLASHGRSKAVHLISTVSSLPKYAGYQLTEEDREYGYGTSKYMAERMLAAARWRGARASIYRLPFVTSSAATGHFRRDRGDFLHNLIAGSLELGAFPHLDGDLSAVLPVDYLSKTVVTVMTKDLKWIGKDFDFLNRHAPSFDAFFTLLGQANGTKILRFSTWKQLASDYAAAHPTSSIARITAAFDGYTDETAATMIQALPIGEHVFGGDNYPVPSVDEQSVRRYLKRIDGVQAR</sequence>
<dbReference type="InterPro" id="IPR057326">
    <property type="entry name" value="KR_dom"/>
</dbReference>
<feature type="domain" description="Carrier" evidence="8">
    <location>
        <begin position="1999"/>
        <end position="2074"/>
    </location>
</feature>
<dbReference type="InterPro" id="IPR014043">
    <property type="entry name" value="Acyl_transferase_dom"/>
</dbReference>
<dbReference type="Pfam" id="PF07993">
    <property type="entry name" value="NAD_binding_4"/>
    <property type="match status" value="1"/>
</dbReference>
<dbReference type="SUPFAM" id="SSF52151">
    <property type="entry name" value="FabD/lysophospholipase-like"/>
    <property type="match status" value="1"/>
</dbReference>
<dbReference type="GO" id="GO:0004312">
    <property type="term" value="F:fatty acid synthase activity"/>
    <property type="evidence" value="ECO:0007669"/>
    <property type="project" value="TreeGrafter"/>
</dbReference>
<dbReference type="Pfam" id="PF00698">
    <property type="entry name" value="Acyl_transf_1"/>
    <property type="match status" value="1"/>
</dbReference>
<dbReference type="InterPro" id="IPR032821">
    <property type="entry name" value="PKS_assoc"/>
</dbReference>
<keyword evidence="2" id="KW-0597">Phosphoprotein</keyword>
<dbReference type="InterPro" id="IPR013968">
    <property type="entry name" value="PKS_KR"/>
</dbReference>
<evidence type="ECO:0000259" key="8">
    <source>
        <dbReference type="PROSITE" id="PS50075"/>
    </source>
</evidence>
<dbReference type="InterPro" id="IPR020845">
    <property type="entry name" value="AMP-binding_CS"/>
</dbReference>
<dbReference type="InterPro" id="IPR016035">
    <property type="entry name" value="Acyl_Trfase/lysoPLipase"/>
</dbReference>
<dbReference type="GO" id="GO:0032259">
    <property type="term" value="P:methylation"/>
    <property type="evidence" value="ECO:0007669"/>
    <property type="project" value="UniProtKB-KW"/>
</dbReference>
<evidence type="ECO:0000313" key="10">
    <source>
        <dbReference type="EMBL" id="UNI18430.1"/>
    </source>
</evidence>
<dbReference type="NCBIfam" id="TIGR01746">
    <property type="entry name" value="Thioester-redct"/>
    <property type="match status" value="1"/>
</dbReference>
<dbReference type="SUPFAM" id="SSF53901">
    <property type="entry name" value="Thiolase-like"/>
    <property type="match status" value="1"/>
</dbReference>
<dbReference type="PANTHER" id="PTHR43775:SF51">
    <property type="entry name" value="INACTIVE PHENOLPHTHIOCEROL SYNTHESIS POLYKETIDE SYNTHASE TYPE I PKS1-RELATED"/>
    <property type="match status" value="1"/>
</dbReference>
<dbReference type="Gene3D" id="2.30.38.10">
    <property type="entry name" value="Luciferase, Domain 3"/>
    <property type="match status" value="1"/>
</dbReference>
<keyword evidence="5" id="KW-0808">Transferase</keyword>
<dbReference type="Gene3D" id="1.10.1200.10">
    <property type="entry name" value="ACP-like"/>
    <property type="match status" value="2"/>
</dbReference>
<dbReference type="GO" id="GO:0031177">
    <property type="term" value="F:phosphopantetheine binding"/>
    <property type="evidence" value="ECO:0007669"/>
    <property type="project" value="InterPro"/>
</dbReference>
<dbReference type="InterPro" id="IPR016036">
    <property type="entry name" value="Malonyl_transacylase_ACP-bd"/>
</dbReference>
<feature type="domain" description="Ketosynthase family 3 (KS3)" evidence="9">
    <location>
        <begin position="588"/>
        <end position="1017"/>
    </location>
</feature>
<dbReference type="InterPro" id="IPR010071">
    <property type="entry name" value="AA_adenyl_dom"/>
</dbReference>
<keyword evidence="6" id="KW-0560">Oxidoreductase</keyword>
<dbReference type="FunFam" id="3.40.366.10:FF:000002">
    <property type="entry name" value="Probable polyketide synthase 2"/>
    <property type="match status" value="1"/>
</dbReference>
<evidence type="ECO:0000313" key="11">
    <source>
        <dbReference type="Proteomes" id="UP000829364"/>
    </source>
</evidence>
<dbReference type="InterPro" id="IPR025110">
    <property type="entry name" value="AMP-bd_C"/>
</dbReference>
<dbReference type="OrthoDB" id="5334845at2759"/>
<dbReference type="FunFam" id="3.40.50.980:FF:000001">
    <property type="entry name" value="Non-ribosomal peptide synthetase"/>
    <property type="match status" value="1"/>
</dbReference>
<evidence type="ECO:0000259" key="9">
    <source>
        <dbReference type="PROSITE" id="PS52004"/>
    </source>
</evidence>
<dbReference type="Gene3D" id="3.40.366.10">
    <property type="entry name" value="Malonyl-Coenzyme A Acyl Carrier Protein, domain 2"/>
    <property type="match status" value="1"/>
</dbReference>
<dbReference type="PROSITE" id="PS52004">
    <property type="entry name" value="KS3_2"/>
    <property type="match status" value="1"/>
</dbReference>
<dbReference type="InterPro" id="IPR000873">
    <property type="entry name" value="AMP-dep_synth/lig_dom"/>
</dbReference>
<dbReference type="GO" id="GO:0008168">
    <property type="term" value="F:methyltransferase activity"/>
    <property type="evidence" value="ECO:0007669"/>
    <property type="project" value="UniProtKB-KW"/>
</dbReference>
<dbReference type="SUPFAM" id="SSF56801">
    <property type="entry name" value="Acetyl-CoA synthetase-like"/>
    <property type="match status" value="1"/>
</dbReference>
<dbReference type="CDD" id="cd08956">
    <property type="entry name" value="KR_3_FAS_SDR_x"/>
    <property type="match status" value="1"/>
</dbReference>
<dbReference type="Gene3D" id="3.40.50.720">
    <property type="entry name" value="NAD(P)-binding Rossmann-like Domain"/>
    <property type="match status" value="2"/>
</dbReference>
<dbReference type="GO" id="GO:0016874">
    <property type="term" value="F:ligase activity"/>
    <property type="evidence" value="ECO:0007669"/>
    <property type="project" value="UniProtKB-KW"/>
</dbReference>
<dbReference type="Proteomes" id="UP000829364">
    <property type="component" value="Chromosome 4"/>
</dbReference>
<feature type="domain" description="Carrier" evidence="8">
    <location>
        <begin position="494"/>
        <end position="569"/>
    </location>
</feature>